<sequence>MEFLDLMLKIKKKQPRKTAFICI</sequence>
<dbReference type="AlphaFoldDB" id="A0A382SU29"/>
<reference evidence="1" key="1">
    <citation type="submission" date="2018-05" db="EMBL/GenBank/DDBJ databases">
        <authorList>
            <person name="Lanie J.A."/>
            <person name="Ng W.-L."/>
            <person name="Kazmierczak K.M."/>
            <person name="Andrzejewski T.M."/>
            <person name="Davidsen T.M."/>
            <person name="Wayne K.J."/>
            <person name="Tettelin H."/>
            <person name="Glass J.I."/>
            <person name="Rusch D."/>
            <person name="Podicherti R."/>
            <person name="Tsui H.-C.T."/>
            <person name="Winkler M.E."/>
        </authorList>
    </citation>
    <scope>NUCLEOTIDE SEQUENCE</scope>
</reference>
<name>A0A382SU29_9ZZZZ</name>
<protein>
    <submittedName>
        <fullName evidence="1">Uncharacterized protein</fullName>
    </submittedName>
</protein>
<organism evidence="1">
    <name type="scientific">marine metagenome</name>
    <dbReference type="NCBI Taxonomy" id="408172"/>
    <lineage>
        <taxon>unclassified sequences</taxon>
        <taxon>metagenomes</taxon>
        <taxon>ecological metagenomes</taxon>
    </lineage>
</organism>
<accession>A0A382SU29</accession>
<dbReference type="EMBL" id="UINC01131603">
    <property type="protein sequence ID" value="SVD13409.1"/>
    <property type="molecule type" value="Genomic_DNA"/>
</dbReference>
<gene>
    <name evidence="1" type="ORF">METZ01_LOCUS366263</name>
</gene>
<proteinExistence type="predicted"/>
<evidence type="ECO:0000313" key="1">
    <source>
        <dbReference type="EMBL" id="SVD13409.1"/>
    </source>
</evidence>